<evidence type="ECO:0000313" key="2">
    <source>
        <dbReference type="EMBL" id="QHU00438.1"/>
    </source>
</evidence>
<keyword evidence="1" id="KW-0812">Transmembrane</keyword>
<name>A0A6C0J8W4_9ZZZZ</name>
<sequence>MKLYKKDNLMILLLVVIAVIGFYYLSSTSSLTEPFSTWSKARDNDYRTEKRKRKHYRRQIDNRADTIKTGMNSFTRRLFTMEHLRAHYSYLNGKRLKNNMQNLVNLGNLKHDQAKFESLLAKYTSELPLYADLRDNAAEYLTKYDDLRRSDLGNSKKKRGRQTWSRAMKTLQVDYLNERDLIVNNYYKTKSDIFDVTPLTYHFMDNLPPPPPEPDQLAKLYPSIAQYIVGS</sequence>
<reference evidence="2" key="1">
    <citation type="journal article" date="2020" name="Nature">
        <title>Giant virus diversity and host interactions through global metagenomics.</title>
        <authorList>
            <person name="Schulz F."/>
            <person name="Roux S."/>
            <person name="Paez-Espino D."/>
            <person name="Jungbluth S."/>
            <person name="Walsh D.A."/>
            <person name="Denef V.J."/>
            <person name="McMahon K.D."/>
            <person name="Konstantinidis K.T."/>
            <person name="Eloe-Fadrosh E.A."/>
            <person name="Kyrpides N.C."/>
            <person name="Woyke T."/>
        </authorList>
    </citation>
    <scope>NUCLEOTIDE SEQUENCE</scope>
    <source>
        <strain evidence="2">GVMAG-M-3300025860-20</strain>
    </source>
</reference>
<keyword evidence="1" id="KW-0472">Membrane</keyword>
<feature type="transmembrane region" description="Helical" evidence="1">
    <location>
        <begin position="9"/>
        <end position="26"/>
    </location>
</feature>
<organism evidence="2">
    <name type="scientific">viral metagenome</name>
    <dbReference type="NCBI Taxonomy" id="1070528"/>
    <lineage>
        <taxon>unclassified sequences</taxon>
        <taxon>metagenomes</taxon>
        <taxon>organismal metagenomes</taxon>
    </lineage>
</organism>
<dbReference type="EMBL" id="MN740327">
    <property type="protein sequence ID" value="QHU00438.1"/>
    <property type="molecule type" value="Genomic_DNA"/>
</dbReference>
<accession>A0A6C0J8W4</accession>
<protein>
    <submittedName>
        <fullName evidence="2">Uncharacterized protein</fullName>
    </submittedName>
</protein>
<evidence type="ECO:0000256" key="1">
    <source>
        <dbReference type="SAM" id="Phobius"/>
    </source>
</evidence>
<keyword evidence="1" id="KW-1133">Transmembrane helix</keyword>
<proteinExistence type="predicted"/>
<dbReference type="AlphaFoldDB" id="A0A6C0J8W4"/>